<dbReference type="InParanoid" id="G0NQW4"/>
<evidence type="ECO:0000313" key="3">
    <source>
        <dbReference type="Proteomes" id="UP000008068"/>
    </source>
</evidence>
<dbReference type="Proteomes" id="UP000008068">
    <property type="component" value="Unassembled WGS sequence"/>
</dbReference>
<accession>G0NQW4</accession>
<dbReference type="AlphaFoldDB" id="G0NQW4"/>
<evidence type="ECO:0008006" key="4">
    <source>
        <dbReference type="Google" id="ProtNLM"/>
    </source>
</evidence>
<keyword evidence="3" id="KW-1185">Reference proteome</keyword>
<evidence type="ECO:0000313" key="2">
    <source>
        <dbReference type="EMBL" id="EGT35930.1"/>
    </source>
</evidence>
<feature type="compositionally biased region" description="Basic and acidic residues" evidence="1">
    <location>
        <begin position="154"/>
        <end position="175"/>
    </location>
</feature>
<dbReference type="HOGENOM" id="CLU_1435611_0_0_1"/>
<name>G0NQW4_CAEBE</name>
<feature type="compositionally biased region" description="Acidic residues" evidence="1">
    <location>
        <begin position="140"/>
        <end position="153"/>
    </location>
</feature>
<gene>
    <name evidence="2" type="ORF">CAEBREN_22735</name>
</gene>
<reference evidence="3" key="1">
    <citation type="submission" date="2011-07" db="EMBL/GenBank/DDBJ databases">
        <authorList>
            <consortium name="Caenorhabditis brenneri Sequencing and Analysis Consortium"/>
            <person name="Wilson R.K."/>
        </authorList>
    </citation>
    <scope>NUCLEOTIDE SEQUENCE [LARGE SCALE GENOMIC DNA]</scope>
    <source>
        <strain evidence="3">PB2801</strain>
    </source>
</reference>
<dbReference type="EMBL" id="GL379928">
    <property type="protein sequence ID" value="EGT35930.1"/>
    <property type="molecule type" value="Genomic_DNA"/>
</dbReference>
<evidence type="ECO:0000256" key="1">
    <source>
        <dbReference type="SAM" id="MobiDB-lite"/>
    </source>
</evidence>
<protein>
    <recommendedName>
        <fullName evidence="4">SPK domain-containing protein</fullName>
    </recommendedName>
</protein>
<feature type="region of interest" description="Disordered" evidence="1">
    <location>
        <begin position="129"/>
        <end position="189"/>
    </location>
</feature>
<organism evidence="3">
    <name type="scientific">Caenorhabditis brenneri</name>
    <name type="common">Nematode worm</name>
    <dbReference type="NCBI Taxonomy" id="135651"/>
    <lineage>
        <taxon>Eukaryota</taxon>
        <taxon>Metazoa</taxon>
        <taxon>Ecdysozoa</taxon>
        <taxon>Nematoda</taxon>
        <taxon>Chromadorea</taxon>
        <taxon>Rhabditida</taxon>
        <taxon>Rhabditina</taxon>
        <taxon>Rhabditomorpha</taxon>
        <taxon>Rhabditoidea</taxon>
        <taxon>Rhabditidae</taxon>
        <taxon>Peloderinae</taxon>
        <taxon>Caenorhabditis</taxon>
    </lineage>
</organism>
<sequence>MVTLNLHHLERVSPLTLSSHFPYFKAQRSLQQSLETRKLITATCTVSSCSGFFLSISFPSDCIKAKLNGKNILEKFTILAHIVFLLSIPVDKKMKPLIETCGNLVLDPDGHRINFFKSFDGKVWSGTHSKWHGKSKTAENEEEEMAQVEEEDDAQRMQDRMDAQERMNEDAHMPDEDFMNNFPKFCKKN</sequence>
<proteinExistence type="predicted"/>